<organism evidence="1 2">
    <name type="scientific">Trichoderma asperellum (strain ATCC 204424 / CBS 433.97 / NBRC 101777)</name>
    <dbReference type="NCBI Taxonomy" id="1042311"/>
    <lineage>
        <taxon>Eukaryota</taxon>
        <taxon>Fungi</taxon>
        <taxon>Dikarya</taxon>
        <taxon>Ascomycota</taxon>
        <taxon>Pezizomycotina</taxon>
        <taxon>Sordariomycetes</taxon>
        <taxon>Hypocreomycetidae</taxon>
        <taxon>Hypocreales</taxon>
        <taxon>Hypocreaceae</taxon>
        <taxon>Trichoderma</taxon>
    </lineage>
</organism>
<dbReference type="AlphaFoldDB" id="A0A2T3Z098"/>
<keyword evidence="2" id="KW-1185">Reference proteome</keyword>
<proteinExistence type="predicted"/>
<gene>
    <name evidence="1" type="ORF">M441DRAFT_29637</name>
</gene>
<dbReference type="OrthoDB" id="10303066at2759"/>
<accession>A0A2T3Z098</accession>
<sequence>MPFIEDRAISWEECASFVKRDISKLERAIREGKDIALDDSFPIRSLISTFNGYGPSSGRPIEDVHGVSGEFRLAICLEHSISLVVSSLIQLYYRNRDLVYELDEKAADIKAAQSILKTLVIFIGSYRSHFEQHGAKYEAVRRDCDRIYIGWHDQRARRSEAVREVVLEEVVMEQGVVRDMGIQLVKIRTMIQTGDLSPGV</sequence>
<dbReference type="Proteomes" id="UP000240493">
    <property type="component" value="Unassembled WGS sequence"/>
</dbReference>
<name>A0A2T3Z098_TRIA4</name>
<dbReference type="EMBL" id="KZ679266">
    <property type="protein sequence ID" value="PTB38252.1"/>
    <property type="molecule type" value="Genomic_DNA"/>
</dbReference>
<evidence type="ECO:0000313" key="2">
    <source>
        <dbReference type="Proteomes" id="UP000240493"/>
    </source>
</evidence>
<protein>
    <submittedName>
        <fullName evidence="1">Uncharacterized protein</fullName>
    </submittedName>
</protein>
<evidence type="ECO:0000313" key="1">
    <source>
        <dbReference type="EMBL" id="PTB38252.1"/>
    </source>
</evidence>
<reference evidence="1 2" key="1">
    <citation type="submission" date="2016-07" db="EMBL/GenBank/DDBJ databases">
        <title>Multiple horizontal gene transfer events from other fungi enriched the ability of initially mycotrophic Trichoderma (Ascomycota) to feed on dead plant biomass.</title>
        <authorList>
            <consortium name="DOE Joint Genome Institute"/>
            <person name="Aerts A."/>
            <person name="Atanasova L."/>
            <person name="Chenthamara K."/>
            <person name="Zhang J."/>
            <person name="Grujic M."/>
            <person name="Henrissat B."/>
            <person name="Kuo A."/>
            <person name="Salamov A."/>
            <person name="Lipzen A."/>
            <person name="Labutti K."/>
            <person name="Barry K."/>
            <person name="Miao Y."/>
            <person name="Rahimi M.J."/>
            <person name="Shen Q."/>
            <person name="Grigoriev I.V."/>
            <person name="Kubicek C.P."/>
            <person name="Druzhinina I.S."/>
        </authorList>
    </citation>
    <scope>NUCLEOTIDE SEQUENCE [LARGE SCALE GENOMIC DNA]</scope>
    <source>
        <strain evidence="1 2">CBS 433.97</strain>
    </source>
</reference>